<feature type="compositionally biased region" description="Polar residues" evidence="1">
    <location>
        <begin position="371"/>
        <end position="386"/>
    </location>
</feature>
<feature type="compositionally biased region" description="Basic residues" evidence="1">
    <location>
        <begin position="308"/>
        <end position="318"/>
    </location>
</feature>
<feature type="compositionally biased region" description="Low complexity" evidence="1">
    <location>
        <begin position="412"/>
        <end position="423"/>
    </location>
</feature>
<dbReference type="EMBL" id="JAVRRL010000002">
    <property type="protein sequence ID" value="KAK5118441.1"/>
    <property type="molecule type" value="Genomic_DNA"/>
</dbReference>
<feature type="compositionally biased region" description="Basic and acidic residues" evidence="1">
    <location>
        <begin position="473"/>
        <end position="482"/>
    </location>
</feature>
<feature type="compositionally biased region" description="Low complexity" evidence="1">
    <location>
        <begin position="450"/>
        <end position="463"/>
    </location>
</feature>
<dbReference type="Proteomes" id="UP001310890">
    <property type="component" value="Unassembled WGS sequence"/>
</dbReference>
<gene>
    <name evidence="2" type="ORF">LTR62_002955</name>
</gene>
<evidence type="ECO:0000313" key="3">
    <source>
        <dbReference type="Proteomes" id="UP001310890"/>
    </source>
</evidence>
<dbReference type="AlphaFoldDB" id="A0AAN7YKV0"/>
<accession>A0AAN7YKV0</accession>
<evidence type="ECO:0000313" key="2">
    <source>
        <dbReference type="EMBL" id="KAK5118441.1"/>
    </source>
</evidence>
<organism evidence="2 3">
    <name type="scientific">Meristemomyces frigidus</name>
    <dbReference type="NCBI Taxonomy" id="1508187"/>
    <lineage>
        <taxon>Eukaryota</taxon>
        <taxon>Fungi</taxon>
        <taxon>Dikarya</taxon>
        <taxon>Ascomycota</taxon>
        <taxon>Pezizomycotina</taxon>
        <taxon>Dothideomycetes</taxon>
        <taxon>Dothideomycetidae</taxon>
        <taxon>Mycosphaerellales</taxon>
        <taxon>Teratosphaeriaceae</taxon>
        <taxon>Meristemomyces</taxon>
    </lineage>
</organism>
<comment type="caution">
    <text evidence="2">The sequence shown here is derived from an EMBL/GenBank/DDBJ whole genome shotgun (WGS) entry which is preliminary data.</text>
</comment>
<protein>
    <submittedName>
        <fullName evidence="2">Uncharacterized protein</fullName>
    </submittedName>
</protein>
<feature type="compositionally biased region" description="Basic and acidic residues" evidence="1">
    <location>
        <begin position="507"/>
        <end position="516"/>
    </location>
</feature>
<feature type="region of interest" description="Disordered" evidence="1">
    <location>
        <begin position="272"/>
        <end position="516"/>
    </location>
</feature>
<evidence type="ECO:0000256" key="1">
    <source>
        <dbReference type="SAM" id="MobiDB-lite"/>
    </source>
</evidence>
<reference evidence="2" key="1">
    <citation type="submission" date="2023-08" db="EMBL/GenBank/DDBJ databases">
        <title>Black Yeasts Isolated from many extreme environments.</title>
        <authorList>
            <person name="Coleine C."/>
            <person name="Stajich J.E."/>
            <person name="Selbmann L."/>
        </authorList>
    </citation>
    <scope>NUCLEOTIDE SEQUENCE</scope>
    <source>
        <strain evidence="2">CCFEE 5401</strain>
    </source>
</reference>
<proteinExistence type="predicted"/>
<name>A0AAN7YKV0_9PEZI</name>
<sequence length="516" mass="54403">MGVDCSRPCQAGTITEYYLPSNYNSIPWREDPKDWTGREFDRLGEVLTEYLGRRGSGGGRMMPPFPMPMEWVQGYGPGGGGSTPYMMPPSSYPQQNPWQCGGGGGADSGSSSGRRHRQYATQFDFDKMQDEFTAKLLSMQQEYQRERQERDAFLFGSEAERRQEQYKQRMLKMFQEMMPQLYGMTQMSGKGAGAGMGGMSGMGMGGGMNPMMGGQAGGMMGGMEGGMPGFGGGMSGGMGGGINPMAAAGASPMMGMSNADAAGLMANMGRGNNGWGSGAGGRRRRRGRSLVESDDEDDDFGGGGGGFGRRRRRGRRGGGGRGGMFDDDDDDHMPGFSGHARSGPRGPRPRPGRDDGGGATFGPLSPRDQPSFMTSPPRSGAPTSSGAPYFNSRPETAPLRPIPITNLPPRRSSAAMAGSGLSSPFMSGALPRPTRLAGHRGDITPPIPSPQGSSFGSPPSGRPQNPLGPRPSVHFERGEKGSSWEAKLAKTQKTGPDIGDGPGGMPKTRDVGRGAT</sequence>
<feature type="region of interest" description="Disordered" evidence="1">
    <location>
        <begin position="97"/>
        <end position="116"/>
    </location>
</feature>